<evidence type="ECO:0000256" key="3">
    <source>
        <dbReference type="ARBA" id="ARBA00012556"/>
    </source>
</evidence>
<dbReference type="EC" id="3.2.1.89" evidence="3 6"/>
<dbReference type="InterPro" id="IPR000772">
    <property type="entry name" value="Ricin_B_lectin"/>
</dbReference>
<dbReference type="InterPro" id="IPR011683">
    <property type="entry name" value="Glyco_hydro_53"/>
</dbReference>
<sequence>MTLFIKKALCAMAASTFILLQASNALAMAKGADVSWISEMEAEGYTFYNDTGQQQDVLQILKDHGMDSIRLRVWVDPAGGWYSSINDVIEKAQRAKAAGMRIMIDFHYSDSWADPGKQYKPAAWANYTLDGLMSAVWWHTYDSLTALKNAGITPEWVQVGNETNNGMLWEEGRASANMQNYAWLVNSGYDAVKEVFPNAKAVVHLANCHDNANFRWIFDGLQANGGKWDVIGASIYPTNATGYSWSQANSLCEANLNDMQSRYGSEVLIAEVGAPWDHPEAKAIVSDVIAKAQNAGATGVFYWEPQASNWQGYTLGAWNPTTMRPTEALDAFIDGSSSVTTARLQSRNSSRCIDVNGRSTADGADIIQWSCHSNANQQWTFEDMGNNYVRLRVGHSNKCLDVLGAGTADGDNVVQWACHNNANQQWLKEDMGDGYFRLKSRASGKCIDVNAGGANNGDSIIQWSCHTGWNQQWMIY</sequence>
<dbReference type="InterPro" id="IPR035992">
    <property type="entry name" value="Ricin_B-like_lectins"/>
</dbReference>
<dbReference type="Pfam" id="PF00652">
    <property type="entry name" value="Ricin_B_lectin"/>
    <property type="match status" value="1"/>
</dbReference>
<evidence type="ECO:0000256" key="4">
    <source>
        <dbReference type="ARBA" id="ARBA00022801"/>
    </source>
</evidence>
<accession>A0AAW7XBK3</accession>
<dbReference type="RefSeq" id="WP_303493433.1">
    <property type="nucleotide sequence ID" value="NZ_JAUOPB010000011.1"/>
</dbReference>
<keyword evidence="6" id="KW-0732">Signal</keyword>
<proteinExistence type="inferred from homology"/>
<dbReference type="SUPFAM" id="SSF50370">
    <property type="entry name" value="Ricin B-like lectins"/>
    <property type="match status" value="1"/>
</dbReference>
<evidence type="ECO:0000256" key="2">
    <source>
        <dbReference type="ARBA" id="ARBA00010687"/>
    </source>
</evidence>
<dbReference type="Proteomes" id="UP001169760">
    <property type="component" value="Unassembled WGS sequence"/>
</dbReference>
<dbReference type="Gene3D" id="3.20.20.80">
    <property type="entry name" value="Glycosidases"/>
    <property type="match status" value="1"/>
</dbReference>
<keyword evidence="4 6" id="KW-0378">Hydrolase</keyword>
<dbReference type="PANTHER" id="PTHR34983">
    <property type="entry name" value="ARABINOGALACTAN ENDO-BETA-1,4-GALACTANASE A"/>
    <property type="match status" value="1"/>
</dbReference>
<reference evidence="8" key="1">
    <citation type="submission" date="2023-07" db="EMBL/GenBank/DDBJ databases">
        <title>Genome content predicts the carbon catabolic preferences of heterotrophic bacteria.</title>
        <authorList>
            <person name="Gralka M."/>
        </authorList>
    </citation>
    <scope>NUCLEOTIDE SEQUENCE</scope>
    <source>
        <strain evidence="8">I3M17_2</strain>
    </source>
</reference>
<dbReference type="Gene3D" id="2.80.10.50">
    <property type="match status" value="3"/>
</dbReference>
<organism evidence="8 9">
    <name type="scientific">Saccharophagus degradans</name>
    <dbReference type="NCBI Taxonomy" id="86304"/>
    <lineage>
        <taxon>Bacteria</taxon>
        <taxon>Pseudomonadati</taxon>
        <taxon>Pseudomonadota</taxon>
        <taxon>Gammaproteobacteria</taxon>
        <taxon>Cellvibrionales</taxon>
        <taxon>Cellvibrionaceae</taxon>
        <taxon>Saccharophagus</taxon>
    </lineage>
</organism>
<dbReference type="PROSITE" id="PS50231">
    <property type="entry name" value="RICIN_B_LECTIN"/>
    <property type="match status" value="1"/>
</dbReference>
<name>A0AAW7XBK3_9GAMM</name>
<evidence type="ECO:0000313" key="9">
    <source>
        <dbReference type="Proteomes" id="UP001169760"/>
    </source>
</evidence>
<dbReference type="GO" id="GO:0045490">
    <property type="term" value="P:pectin catabolic process"/>
    <property type="evidence" value="ECO:0007669"/>
    <property type="project" value="TreeGrafter"/>
</dbReference>
<dbReference type="SMART" id="SM00458">
    <property type="entry name" value="RICIN"/>
    <property type="match status" value="1"/>
</dbReference>
<dbReference type="PANTHER" id="PTHR34983:SF1">
    <property type="entry name" value="ARABINOGALACTAN ENDO-BETA-1,4-GALACTANASE A"/>
    <property type="match status" value="1"/>
</dbReference>
<keyword evidence="5 6" id="KW-0326">Glycosidase</keyword>
<dbReference type="CDD" id="cd23458">
    <property type="entry name" value="beta-trefoil_Ricin_AgaB34-like"/>
    <property type="match status" value="1"/>
</dbReference>
<dbReference type="AlphaFoldDB" id="A0AAW7XBK3"/>
<evidence type="ECO:0000256" key="1">
    <source>
        <dbReference type="ARBA" id="ARBA00001695"/>
    </source>
</evidence>
<comment type="caution">
    <text evidence="8">The sequence shown here is derived from an EMBL/GenBank/DDBJ whole genome shotgun (WGS) entry which is preliminary data.</text>
</comment>
<dbReference type="GO" id="GO:0031218">
    <property type="term" value="F:arabinogalactan endo-1,4-beta-galactosidase activity"/>
    <property type="evidence" value="ECO:0007669"/>
    <property type="project" value="UniProtKB-EC"/>
</dbReference>
<comment type="catalytic activity">
    <reaction evidence="1 6">
        <text>The enzyme specifically hydrolyzes (1-&gt;4)-beta-D-galactosidic linkages in type I arabinogalactans.</text>
        <dbReference type="EC" id="3.2.1.89"/>
    </reaction>
</comment>
<protein>
    <recommendedName>
        <fullName evidence="3 6">Arabinogalactan endo-beta-1,4-galactanase</fullName>
        <ecNumber evidence="3 6">3.2.1.89</ecNumber>
    </recommendedName>
</protein>
<dbReference type="EMBL" id="JAUOPB010000011">
    <property type="protein sequence ID" value="MDO6423898.1"/>
    <property type="molecule type" value="Genomic_DNA"/>
</dbReference>
<dbReference type="Pfam" id="PF07745">
    <property type="entry name" value="Glyco_hydro_53"/>
    <property type="match status" value="1"/>
</dbReference>
<feature type="domain" description="Ricin B lectin" evidence="7">
    <location>
        <begin position="340"/>
        <end position="476"/>
    </location>
</feature>
<dbReference type="SUPFAM" id="SSF51445">
    <property type="entry name" value="(Trans)glycosidases"/>
    <property type="match status" value="1"/>
</dbReference>
<comment type="similarity">
    <text evidence="2 6">Belongs to the glycosyl hydrolase 53 family.</text>
</comment>
<dbReference type="InterPro" id="IPR017853">
    <property type="entry name" value="GH"/>
</dbReference>
<feature type="chain" id="PRO_5043103173" description="Arabinogalactan endo-beta-1,4-galactanase" evidence="6">
    <location>
        <begin position="28"/>
        <end position="476"/>
    </location>
</feature>
<evidence type="ECO:0000256" key="5">
    <source>
        <dbReference type="ARBA" id="ARBA00023295"/>
    </source>
</evidence>
<evidence type="ECO:0000313" key="8">
    <source>
        <dbReference type="EMBL" id="MDO6423898.1"/>
    </source>
</evidence>
<dbReference type="GO" id="GO:0015926">
    <property type="term" value="F:glucosidase activity"/>
    <property type="evidence" value="ECO:0007669"/>
    <property type="project" value="InterPro"/>
</dbReference>
<evidence type="ECO:0000256" key="6">
    <source>
        <dbReference type="RuleBase" id="RU361192"/>
    </source>
</evidence>
<feature type="signal peptide" evidence="6">
    <location>
        <begin position="1"/>
        <end position="27"/>
    </location>
</feature>
<evidence type="ECO:0000259" key="7">
    <source>
        <dbReference type="SMART" id="SM00458"/>
    </source>
</evidence>
<gene>
    <name evidence="8" type="ORF">Q4521_15550</name>
</gene>